<sequence length="33" mass="3844">MRRAIKSDFDHRHGNDNRETVKCQPHQAGPLTK</sequence>
<evidence type="ECO:0000313" key="2">
    <source>
        <dbReference type="EMBL" id="KEZ15288.1"/>
    </source>
</evidence>
<comment type="caution">
    <text evidence="2">The sequence shown here is derived from an EMBL/GenBank/DDBJ whole genome shotgun (WGS) entry which is preliminary data.</text>
</comment>
<protein>
    <submittedName>
        <fullName evidence="2">Uncharacterized protein</fullName>
    </submittedName>
</protein>
<name>A0A084EBE6_SPHYA</name>
<dbReference type="PATRIC" id="fig|13690.10.peg.4659"/>
<proteinExistence type="predicted"/>
<dbReference type="Proteomes" id="UP000028534">
    <property type="component" value="Unassembled WGS sequence"/>
</dbReference>
<dbReference type="EMBL" id="JGVR01000042">
    <property type="protein sequence ID" value="KEZ15288.1"/>
    <property type="molecule type" value="Genomic_DNA"/>
</dbReference>
<reference evidence="2 3" key="1">
    <citation type="submission" date="2014-03" db="EMBL/GenBank/DDBJ databases">
        <title>Genome sequence of Sphingobium yanoikuyae B1.</title>
        <authorList>
            <person name="Gan H.M."/>
            <person name="Gan H.Y."/>
            <person name="Savka M.A."/>
        </authorList>
    </citation>
    <scope>NUCLEOTIDE SEQUENCE [LARGE SCALE GENOMIC DNA]</scope>
    <source>
        <strain evidence="2 3">B1</strain>
    </source>
</reference>
<evidence type="ECO:0000313" key="3">
    <source>
        <dbReference type="Proteomes" id="UP000028534"/>
    </source>
</evidence>
<organism evidence="2 3">
    <name type="scientific">Sphingobium yanoikuyae</name>
    <name type="common">Sphingomonas yanoikuyae</name>
    <dbReference type="NCBI Taxonomy" id="13690"/>
    <lineage>
        <taxon>Bacteria</taxon>
        <taxon>Pseudomonadati</taxon>
        <taxon>Pseudomonadota</taxon>
        <taxon>Alphaproteobacteria</taxon>
        <taxon>Sphingomonadales</taxon>
        <taxon>Sphingomonadaceae</taxon>
        <taxon>Sphingobium</taxon>
    </lineage>
</organism>
<feature type="compositionally biased region" description="Basic and acidic residues" evidence="1">
    <location>
        <begin position="1"/>
        <end position="21"/>
    </location>
</feature>
<accession>A0A084EBE6</accession>
<evidence type="ECO:0000256" key="1">
    <source>
        <dbReference type="SAM" id="MobiDB-lite"/>
    </source>
</evidence>
<dbReference type="AlphaFoldDB" id="A0A084EBE6"/>
<feature type="region of interest" description="Disordered" evidence="1">
    <location>
        <begin position="1"/>
        <end position="33"/>
    </location>
</feature>
<gene>
    <name evidence="2" type="ORF">CP98_04524</name>
</gene>